<feature type="region of interest" description="Disordered" evidence="13">
    <location>
        <begin position="1022"/>
        <end position="1044"/>
    </location>
</feature>
<dbReference type="Gene3D" id="3.30.450.20">
    <property type="entry name" value="PAS domain"/>
    <property type="match status" value="1"/>
</dbReference>
<keyword evidence="11" id="KW-0456">Lyase</keyword>
<comment type="subcellular location">
    <subcellularLocation>
        <location evidence="2">Membrane</location>
        <topology evidence="2">Multi-pass membrane protein</topology>
    </subcellularLocation>
</comment>
<keyword evidence="12" id="KW-0175">Coiled coil</keyword>
<proteinExistence type="predicted"/>
<protein>
    <recommendedName>
        <fullName evidence="3">adenylate cyclase</fullName>
        <ecNumber evidence="3">4.6.1.1</ecNumber>
    </recommendedName>
</protein>
<evidence type="ECO:0000256" key="2">
    <source>
        <dbReference type="ARBA" id="ARBA00004141"/>
    </source>
</evidence>
<reference evidence="17" key="1">
    <citation type="journal article" date="2015" name="ISME J.">
        <title>Draft Genome Sequence of Streptomyces incarnatus NRRL8089, which Produces the Nucleoside Antibiotic Sinefungin.</title>
        <authorList>
            <person name="Oshima K."/>
            <person name="Hattori M."/>
            <person name="Shimizu H."/>
            <person name="Fukuda K."/>
            <person name="Nemoto M."/>
            <person name="Inagaki K."/>
            <person name="Tamura T."/>
        </authorList>
    </citation>
    <scope>NUCLEOTIDE SEQUENCE</scope>
    <source>
        <strain evidence="17">FACHB-1375</strain>
    </source>
</reference>
<dbReference type="Gene3D" id="3.30.70.1230">
    <property type="entry name" value="Nucleotide cyclase"/>
    <property type="match status" value="1"/>
</dbReference>
<feature type="compositionally biased region" description="Polar residues" evidence="13">
    <location>
        <begin position="804"/>
        <end position="819"/>
    </location>
</feature>
<feature type="compositionally biased region" description="Polar residues" evidence="13">
    <location>
        <begin position="951"/>
        <end position="960"/>
    </location>
</feature>
<feature type="compositionally biased region" description="Polar residues" evidence="13">
    <location>
        <begin position="1166"/>
        <end position="1181"/>
    </location>
</feature>
<feature type="compositionally biased region" description="Polar residues" evidence="13">
    <location>
        <begin position="762"/>
        <end position="780"/>
    </location>
</feature>
<dbReference type="GO" id="GO:0005886">
    <property type="term" value="C:plasma membrane"/>
    <property type="evidence" value="ECO:0007669"/>
    <property type="project" value="TreeGrafter"/>
</dbReference>
<dbReference type="EMBL" id="JACJPW010000040">
    <property type="protein sequence ID" value="MBD2182682.1"/>
    <property type="molecule type" value="Genomic_DNA"/>
</dbReference>
<feature type="compositionally biased region" description="Basic and acidic residues" evidence="13">
    <location>
        <begin position="939"/>
        <end position="950"/>
    </location>
</feature>
<feature type="transmembrane region" description="Helical" evidence="14">
    <location>
        <begin position="15"/>
        <end position="36"/>
    </location>
</feature>
<dbReference type="SMART" id="SM00304">
    <property type="entry name" value="HAMP"/>
    <property type="match status" value="1"/>
</dbReference>
<dbReference type="CDD" id="cd07302">
    <property type="entry name" value="CHD"/>
    <property type="match status" value="1"/>
</dbReference>
<evidence type="ECO:0000313" key="17">
    <source>
        <dbReference type="EMBL" id="MBD2182682.1"/>
    </source>
</evidence>
<keyword evidence="6" id="KW-0547">Nucleotide-binding</keyword>
<evidence type="ECO:0000256" key="4">
    <source>
        <dbReference type="ARBA" id="ARBA00022692"/>
    </source>
</evidence>
<keyword evidence="18" id="KW-1185">Reference proteome</keyword>
<dbReference type="CDD" id="cd06225">
    <property type="entry name" value="HAMP"/>
    <property type="match status" value="1"/>
</dbReference>
<keyword evidence="9 14" id="KW-1133">Transmembrane helix</keyword>
<evidence type="ECO:0000256" key="3">
    <source>
        <dbReference type="ARBA" id="ARBA00012201"/>
    </source>
</evidence>
<feature type="region of interest" description="Disordered" evidence="13">
    <location>
        <begin position="762"/>
        <end position="784"/>
    </location>
</feature>
<dbReference type="PROSITE" id="PS50125">
    <property type="entry name" value="GUANYLATE_CYCLASE_2"/>
    <property type="match status" value="1"/>
</dbReference>
<evidence type="ECO:0000256" key="8">
    <source>
        <dbReference type="ARBA" id="ARBA00022842"/>
    </source>
</evidence>
<feature type="domain" description="HAMP" evidence="16">
    <location>
        <begin position="436"/>
        <end position="488"/>
    </location>
</feature>
<keyword evidence="8" id="KW-0460">Magnesium</keyword>
<gene>
    <name evidence="17" type="ORF">H6G03_16510</name>
</gene>
<feature type="domain" description="Guanylate cyclase" evidence="15">
    <location>
        <begin position="528"/>
        <end position="655"/>
    </location>
</feature>
<keyword evidence="7" id="KW-0067">ATP-binding</keyword>
<name>A0A926VH86_9CYAN</name>
<comment type="caution">
    <text evidence="17">The sequence shown here is derived from an EMBL/GenBank/DDBJ whole genome shotgun (WGS) entry which is preliminary data.</text>
</comment>
<feature type="compositionally biased region" description="Low complexity" evidence="13">
    <location>
        <begin position="1027"/>
        <end position="1037"/>
    </location>
</feature>
<evidence type="ECO:0000256" key="1">
    <source>
        <dbReference type="ARBA" id="ARBA00001593"/>
    </source>
</evidence>
<dbReference type="PANTHER" id="PTHR45627:SF12">
    <property type="entry name" value="ADENYLATE CYCLASE TYPE 2"/>
    <property type="match status" value="1"/>
</dbReference>
<feature type="region of interest" description="Disordered" evidence="13">
    <location>
        <begin position="1264"/>
        <end position="1324"/>
    </location>
</feature>
<accession>A0A926VH86</accession>
<dbReference type="GO" id="GO:0007189">
    <property type="term" value="P:adenylate cyclase-activating G protein-coupled receptor signaling pathway"/>
    <property type="evidence" value="ECO:0007669"/>
    <property type="project" value="TreeGrafter"/>
</dbReference>
<evidence type="ECO:0000256" key="6">
    <source>
        <dbReference type="ARBA" id="ARBA00022741"/>
    </source>
</evidence>
<evidence type="ECO:0000256" key="5">
    <source>
        <dbReference type="ARBA" id="ARBA00022723"/>
    </source>
</evidence>
<keyword evidence="4 14" id="KW-0812">Transmembrane</keyword>
<evidence type="ECO:0000259" key="15">
    <source>
        <dbReference type="PROSITE" id="PS50125"/>
    </source>
</evidence>
<evidence type="ECO:0000259" key="16">
    <source>
        <dbReference type="PROSITE" id="PS50885"/>
    </source>
</evidence>
<dbReference type="Pfam" id="PF00672">
    <property type="entry name" value="HAMP"/>
    <property type="match status" value="1"/>
</dbReference>
<evidence type="ECO:0000256" key="9">
    <source>
        <dbReference type="ARBA" id="ARBA00022989"/>
    </source>
</evidence>
<keyword evidence="10 14" id="KW-0472">Membrane</keyword>
<feature type="region of interest" description="Disordered" evidence="13">
    <location>
        <begin position="1151"/>
        <end position="1182"/>
    </location>
</feature>
<dbReference type="InterPro" id="IPR001054">
    <property type="entry name" value="A/G_cyclase"/>
</dbReference>
<dbReference type="Proteomes" id="UP000641646">
    <property type="component" value="Unassembled WGS sequence"/>
</dbReference>
<feature type="compositionally biased region" description="Basic and acidic residues" evidence="13">
    <location>
        <begin position="1312"/>
        <end position="1324"/>
    </location>
</feature>
<feature type="compositionally biased region" description="Basic and acidic residues" evidence="13">
    <location>
        <begin position="1201"/>
        <end position="1217"/>
    </location>
</feature>
<evidence type="ECO:0000256" key="14">
    <source>
        <dbReference type="SAM" id="Phobius"/>
    </source>
</evidence>
<dbReference type="GO" id="GO:0005524">
    <property type="term" value="F:ATP binding"/>
    <property type="evidence" value="ECO:0007669"/>
    <property type="project" value="UniProtKB-KW"/>
</dbReference>
<feature type="compositionally biased region" description="Basic and acidic residues" evidence="13">
    <location>
        <begin position="1267"/>
        <end position="1281"/>
    </location>
</feature>
<evidence type="ECO:0000256" key="12">
    <source>
        <dbReference type="SAM" id="Coils"/>
    </source>
</evidence>
<dbReference type="GO" id="GO:0046872">
    <property type="term" value="F:metal ion binding"/>
    <property type="evidence" value="ECO:0007669"/>
    <property type="project" value="UniProtKB-KW"/>
</dbReference>
<feature type="region of interest" description="Disordered" evidence="13">
    <location>
        <begin position="1195"/>
        <end position="1217"/>
    </location>
</feature>
<comment type="catalytic activity">
    <reaction evidence="1">
        <text>ATP = 3',5'-cyclic AMP + diphosphate</text>
        <dbReference type="Rhea" id="RHEA:15389"/>
        <dbReference type="ChEBI" id="CHEBI:30616"/>
        <dbReference type="ChEBI" id="CHEBI:33019"/>
        <dbReference type="ChEBI" id="CHEBI:58165"/>
        <dbReference type="EC" id="4.6.1.1"/>
    </reaction>
</comment>
<feature type="compositionally biased region" description="Low complexity" evidence="13">
    <location>
        <begin position="1283"/>
        <end position="1302"/>
    </location>
</feature>
<dbReference type="SMART" id="SM00044">
    <property type="entry name" value="CYCc"/>
    <property type="match status" value="1"/>
</dbReference>
<dbReference type="Pfam" id="PF00211">
    <property type="entry name" value="Guanylate_cyc"/>
    <property type="match status" value="1"/>
</dbReference>
<feature type="compositionally biased region" description="Polar residues" evidence="13">
    <location>
        <begin position="981"/>
        <end position="998"/>
    </location>
</feature>
<sequence>MLGLKRLSIKAKVQIMLLIVSMISILVIGYLGWSWARAELRETLFDHLASIRSAKAYQLESYFTNLKHHLETLCEDRMVVTAMKEFNEAYDELNQKSIPAEWDKAIETYYSKEFLPRLSKNILGTPNFETYAPQSPAARYLQYHYIAHNPHPVGEKDALQNAGDDSKYSNIHTQYHKLFRDIIKKFGYYDLFLIDPKNGEIVYSVDKETDFATNLSEGPYSRSNLGNAIASVQDNPDRDAITVVDFQFYRASYGAPAAFIAGPILDGSQLVGILAVQMPVDEINDIVTGHRQWQGLGKTGETYLVGSDFLMRSSSRFSIEKPEDYKATLRARGTKEETIQLISNIGTSILLQKIDTKAAKAVIKHGEGSKITQDYRGIKVLSSYSRLNLPGLDWAIVSEIDIAEAYKSLYSLQSYLFTSTVILVLVVTFVAGVAAAKFVKPIKAMVEASEKVAAGEADVELVVDTQDEYKDLADIFNQIIKGFRQQNHEVEQKYRQSESLLSKLLPKTVADRLKKGEKEINDSIPQATVMFASITGLRKLEADKGVKAVAEQLNELIDSLDELTDRYDVEKLKVACDRYIAICGLTKPRLDHEKRMMDFALKALDITQGINNRLNTRLGLGIGIHAGRVTAGIIGTQKFSYDLWGETVVIASYLNTQAEANAIVVTQSVRDRLGDSYEFEHGKAIDVEGNRLNTWVLRKRALTDLIGALTGGLDLDAFDEFNDGDDIKPNKPIEPPKSTINQFTSSFGVAAFDDVTKDDVQTTAPSVNKTTSSPTSSFGQLTGDLGIDDFDDIQDEKSDALADSKTTSSPTSSFGQLTSDLGIDDFDDIQDEKSDALTDKQTAEVTTSSFGQLTGDLGIDDFDDIQDEKSDALADSKTAEVTTSSFGQLTGDLGIDDFDGIQDEKSDALADSKTAEVTTSSFGQLTGDLGIDDFDDIQDEKSDALADRQTAEVTTSSFGQLTGDLGIDDFDDIQDDKNDALSASETVESPTSEISSLASDLEPNEVEDIADEDIQTTVLPLEQTVASSTSEISSLASDLEPNEVEDIADEDIQTTVLPLEQTVASSTSTIESIASDELERNEFEDIADDDLQTTTHSGEQTSELSASMMESIANDVEQIDWDDIKEESVKTTAQPLLQTGELPASMMESISSDRFESNEVEEMADENSQITDRTAEQTGGLPTSIIKKLRQDLRQNQSVSEEIKDEKVEPTRIADPSDTKSFITESFLQNVLREASQHKAWLKYQSELSSTTPEKHLNIRQIASNFRRQEGNNSEENKNEDLQTNATQENQTNETPTSTSEQLPSDLGQNELDDKKDDDVKITE</sequence>
<dbReference type="GO" id="GO:0035556">
    <property type="term" value="P:intracellular signal transduction"/>
    <property type="evidence" value="ECO:0007669"/>
    <property type="project" value="InterPro"/>
</dbReference>
<organism evidence="17 18">
    <name type="scientific">Aerosakkonema funiforme FACHB-1375</name>
    <dbReference type="NCBI Taxonomy" id="2949571"/>
    <lineage>
        <taxon>Bacteria</taxon>
        <taxon>Bacillati</taxon>
        <taxon>Cyanobacteriota</taxon>
        <taxon>Cyanophyceae</taxon>
        <taxon>Oscillatoriophycideae</taxon>
        <taxon>Aerosakkonematales</taxon>
        <taxon>Aerosakkonemataceae</taxon>
        <taxon>Aerosakkonema</taxon>
    </lineage>
</organism>
<dbReference type="InterPro" id="IPR003660">
    <property type="entry name" value="HAMP_dom"/>
</dbReference>
<dbReference type="PROSITE" id="PS50885">
    <property type="entry name" value="HAMP"/>
    <property type="match status" value="1"/>
</dbReference>
<dbReference type="SUPFAM" id="SSF158472">
    <property type="entry name" value="HAMP domain-like"/>
    <property type="match status" value="1"/>
</dbReference>
<feature type="coiled-coil region" evidence="12">
    <location>
        <begin position="546"/>
        <end position="573"/>
    </location>
</feature>
<feature type="transmembrane region" description="Helical" evidence="14">
    <location>
        <begin position="415"/>
        <end position="436"/>
    </location>
</feature>
<evidence type="ECO:0000256" key="10">
    <source>
        <dbReference type="ARBA" id="ARBA00023136"/>
    </source>
</evidence>
<keyword evidence="5" id="KW-0479">Metal-binding</keyword>
<feature type="compositionally biased region" description="Polar residues" evidence="13">
    <location>
        <begin position="915"/>
        <end position="924"/>
    </location>
</feature>
<dbReference type="SUPFAM" id="SSF55073">
    <property type="entry name" value="Nucleotide cyclase"/>
    <property type="match status" value="1"/>
</dbReference>
<dbReference type="Gene3D" id="1.10.8.500">
    <property type="entry name" value="HAMP domain in histidine kinase"/>
    <property type="match status" value="1"/>
</dbReference>
<dbReference type="EC" id="4.6.1.1" evidence="3"/>
<dbReference type="GO" id="GO:0004016">
    <property type="term" value="F:adenylate cyclase activity"/>
    <property type="evidence" value="ECO:0007669"/>
    <property type="project" value="UniProtKB-EC"/>
</dbReference>
<evidence type="ECO:0000256" key="7">
    <source>
        <dbReference type="ARBA" id="ARBA00022840"/>
    </source>
</evidence>
<dbReference type="InterPro" id="IPR029787">
    <property type="entry name" value="Nucleotide_cyclase"/>
</dbReference>
<dbReference type="PANTHER" id="PTHR45627">
    <property type="entry name" value="ADENYLATE CYCLASE TYPE 1"/>
    <property type="match status" value="1"/>
</dbReference>
<dbReference type="GO" id="GO:0009190">
    <property type="term" value="P:cyclic nucleotide biosynthetic process"/>
    <property type="evidence" value="ECO:0007669"/>
    <property type="project" value="InterPro"/>
</dbReference>
<feature type="region of interest" description="Disordered" evidence="13">
    <location>
        <begin position="799"/>
        <end position="819"/>
    </location>
</feature>
<evidence type="ECO:0000256" key="13">
    <source>
        <dbReference type="SAM" id="MobiDB-lite"/>
    </source>
</evidence>
<evidence type="ECO:0000313" key="18">
    <source>
        <dbReference type="Proteomes" id="UP000641646"/>
    </source>
</evidence>
<feature type="region of interest" description="Disordered" evidence="13">
    <location>
        <begin position="908"/>
        <end position="1006"/>
    </location>
</feature>
<evidence type="ECO:0000256" key="11">
    <source>
        <dbReference type="ARBA" id="ARBA00023239"/>
    </source>
</evidence>
<reference evidence="17" key="2">
    <citation type="submission" date="2020-08" db="EMBL/GenBank/DDBJ databases">
        <authorList>
            <person name="Chen M."/>
            <person name="Teng W."/>
            <person name="Zhao L."/>
            <person name="Hu C."/>
            <person name="Zhou Y."/>
            <person name="Han B."/>
            <person name="Song L."/>
            <person name="Shu W."/>
        </authorList>
    </citation>
    <scope>NUCLEOTIDE SEQUENCE</scope>
    <source>
        <strain evidence="17">FACHB-1375</strain>
    </source>
</reference>